<dbReference type="PROSITE" id="PS51382">
    <property type="entry name" value="SPX"/>
    <property type="match status" value="1"/>
</dbReference>
<feature type="compositionally biased region" description="Basic and acidic residues" evidence="6">
    <location>
        <begin position="918"/>
        <end position="930"/>
    </location>
</feature>
<evidence type="ECO:0000313" key="11">
    <source>
        <dbReference type="Proteomes" id="UP000799750"/>
    </source>
</evidence>
<feature type="compositionally biased region" description="Basic and acidic residues" evidence="6">
    <location>
        <begin position="111"/>
        <end position="121"/>
    </location>
</feature>
<dbReference type="EMBL" id="MU004194">
    <property type="protein sequence ID" value="KAF2492259.1"/>
    <property type="molecule type" value="Genomic_DNA"/>
</dbReference>
<feature type="region of interest" description="Disordered" evidence="6">
    <location>
        <begin position="30"/>
        <end position="190"/>
    </location>
</feature>
<name>A0A6A6QJH8_9PEZI</name>
<feature type="transmembrane region" description="Helical" evidence="7">
    <location>
        <begin position="674"/>
        <end position="697"/>
    </location>
</feature>
<feature type="region of interest" description="Disordered" evidence="6">
    <location>
        <begin position="829"/>
        <end position="1010"/>
    </location>
</feature>
<feature type="compositionally biased region" description="Polar residues" evidence="6">
    <location>
        <begin position="829"/>
        <end position="849"/>
    </location>
</feature>
<evidence type="ECO:0000256" key="3">
    <source>
        <dbReference type="ARBA" id="ARBA00022692"/>
    </source>
</evidence>
<evidence type="ECO:0000256" key="1">
    <source>
        <dbReference type="ARBA" id="ARBA00004141"/>
    </source>
</evidence>
<dbReference type="GO" id="GO:0005886">
    <property type="term" value="C:plasma membrane"/>
    <property type="evidence" value="ECO:0007669"/>
    <property type="project" value="TreeGrafter"/>
</dbReference>
<keyword evidence="4 7" id="KW-1133">Transmembrane helix</keyword>
<dbReference type="GO" id="GO:0005794">
    <property type="term" value="C:Golgi apparatus"/>
    <property type="evidence" value="ECO:0007669"/>
    <property type="project" value="TreeGrafter"/>
</dbReference>
<dbReference type="CDD" id="cd14475">
    <property type="entry name" value="SPX_SYG1_like"/>
    <property type="match status" value="1"/>
</dbReference>
<organism evidence="10 11">
    <name type="scientific">Lophium mytilinum</name>
    <dbReference type="NCBI Taxonomy" id="390894"/>
    <lineage>
        <taxon>Eukaryota</taxon>
        <taxon>Fungi</taxon>
        <taxon>Dikarya</taxon>
        <taxon>Ascomycota</taxon>
        <taxon>Pezizomycotina</taxon>
        <taxon>Dothideomycetes</taxon>
        <taxon>Pleosporomycetidae</taxon>
        <taxon>Mytilinidiales</taxon>
        <taxon>Mytilinidiaceae</taxon>
        <taxon>Lophium</taxon>
    </lineage>
</organism>
<dbReference type="GO" id="GO:0006817">
    <property type="term" value="P:phosphate ion transport"/>
    <property type="evidence" value="ECO:0007669"/>
    <property type="project" value="TreeGrafter"/>
</dbReference>
<feature type="transmembrane region" description="Helical" evidence="7">
    <location>
        <begin position="709"/>
        <end position="731"/>
    </location>
</feature>
<evidence type="ECO:0000256" key="6">
    <source>
        <dbReference type="SAM" id="MobiDB-lite"/>
    </source>
</evidence>
<accession>A0A6A6QJH8</accession>
<dbReference type="PROSITE" id="PS51380">
    <property type="entry name" value="EXS"/>
    <property type="match status" value="1"/>
</dbReference>
<evidence type="ECO:0000259" key="8">
    <source>
        <dbReference type="PROSITE" id="PS51380"/>
    </source>
</evidence>
<proteinExistence type="inferred from homology"/>
<feature type="compositionally biased region" description="Basic and acidic residues" evidence="6">
    <location>
        <begin position="983"/>
        <end position="1010"/>
    </location>
</feature>
<feature type="region of interest" description="Disordered" evidence="6">
    <location>
        <begin position="385"/>
        <end position="406"/>
    </location>
</feature>
<evidence type="ECO:0000256" key="5">
    <source>
        <dbReference type="ARBA" id="ARBA00023136"/>
    </source>
</evidence>
<dbReference type="Proteomes" id="UP000799750">
    <property type="component" value="Unassembled WGS sequence"/>
</dbReference>
<dbReference type="AlphaFoldDB" id="A0A6A6QJH8"/>
<comment type="similarity">
    <text evidence="2">Belongs to the SYG1 (TC 2.A.94) family.</text>
</comment>
<feature type="compositionally biased region" description="Basic and acidic residues" evidence="6">
    <location>
        <begin position="71"/>
        <end position="86"/>
    </location>
</feature>
<keyword evidence="11" id="KW-1185">Reference proteome</keyword>
<protein>
    <submittedName>
        <fullName evidence="10">EXS-domain-containing protein</fullName>
    </submittedName>
</protein>
<feature type="domain" description="SPX" evidence="9">
    <location>
        <begin position="1"/>
        <end position="471"/>
    </location>
</feature>
<evidence type="ECO:0000256" key="4">
    <source>
        <dbReference type="ARBA" id="ARBA00022989"/>
    </source>
</evidence>
<dbReference type="InterPro" id="IPR004342">
    <property type="entry name" value="EXS_C"/>
</dbReference>
<gene>
    <name evidence="10" type="ORF">BU16DRAFT_542164</name>
</gene>
<feature type="compositionally biased region" description="Polar residues" evidence="6">
    <location>
        <begin position="39"/>
        <end position="50"/>
    </location>
</feature>
<keyword evidence="3 7" id="KW-0812">Transmembrane</keyword>
<dbReference type="Pfam" id="PF03105">
    <property type="entry name" value="SPX"/>
    <property type="match status" value="1"/>
</dbReference>
<feature type="domain" description="EXS" evidence="8">
    <location>
        <begin position="640"/>
        <end position="834"/>
    </location>
</feature>
<dbReference type="GO" id="GO:0016036">
    <property type="term" value="P:cellular response to phosphate starvation"/>
    <property type="evidence" value="ECO:0007669"/>
    <property type="project" value="TreeGrafter"/>
</dbReference>
<reference evidence="10" key="1">
    <citation type="journal article" date="2020" name="Stud. Mycol.">
        <title>101 Dothideomycetes genomes: a test case for predicting lifestyles and emergence of pathogens.</title>
        <authorList>
            <person name="Haridas S."/>
            <person name="Albert R."/>
            <person name="Binder M."/>
            <person name="Bloem J."/>
            <person name="Labutti K."/>
            <person name="Salamov A."/>
            <person name="Andreopoulos B."/>
            <person name="Baker S."/>
            <person name="Barry K."/>
            <person name="Bills G."/>
            <person name="Bluhm B."/>
            <person name="Cannon C."/>
            <person name="Castanera R."/>
            <person name="Culley D."/>
            <person name="Daum C."/>
            <person name="Ezra D."/>
            <person name="Gonzalez J."/>
            <person name="Henrissat B."/>
            <person name="Kuo A."/>
            <person name="Liang C."/>
            <person name="Lipzen A."/>
            <person name="Lutzoni F."/>
            <person name="Magnuson J."/>
            <person name="Mondo S."/>
            <person name="Nolan M."/>
            <person name="Ohm R."/>
            <person name="Pangilinan J."/>
            <person name="Park H.-J."/>
            <person name="Ramirez L."/>
            <person name="Alfaro M."/>
            <person name="Sun H."/>
            <person name="Tritt A."/>
            <person name="Yoshinaga Y."/>
            <person name="Zwiers L.-H."/>
            <person name="Turgeon B."/>
            <person name="Goodwin S."/>
            <person name="Spatafora J."/>
            <person name="Crous P."/>
            <person name="Grigoriev I."/>
        </authorList>
    </citation>
    <scope>NUCLEOTIDE SEQUENCE</scope>
    <source>
        <strain evidence="10">CBS 269.34</strain>
    </source>
</reference>
<feature type="compositionally biased region" description="Low complexity" evidence="6">
    <location>
        <begin position="91"/>
        <end position="104"/>
    </location>
</feature>
<keyword evidence="5 7" id="KW-0472">Membrane</keyword>
<feature type="compositionally biased region" description="Polar residues" evidence="6">
    <location>
        <begin position="59"/>
        <end position="69"/>
    </location>
</feature>
<comment type="subcellular location">
    <subcellularLocation>
        <location evidence="1">Membrane</location>
        <topology evidence="1">Multi-pass membrane protein</topology>
    </subcellularLocation>
</comment>
<evidence type="ECO:0000313" key="10">
    <source>
        <dbReference type="EMBL" id="KAF2492259.1"/>
    </source>
</evidence>
<evidence type="ECO:0000256" key="7">
    <source>
        <dbReference type="SAM" id="Phobius"/>
    </source>
</evidence>
<dbReference type="GO" id="GO:0000822">
    <property type="term" value="F:inositol hexakisphosphate binding"/>
    <property type="evidence" value="ECO:0007669"/>
    <property type="project" value="TreeGrafter"/>
</dbReference>
<dbReference type="PANTHER" id="PTHR10783:SF103">
    <property type="entry name" value="SOLUTE CARRIER FAMILY 53 MEMBER 1"/>
    <property type="match status" value="1"/>
</dbReference>
<feature type="compositionally biased region" description="Acidic residues" evidence="6">
    <location>
        <begin position="937"/>
        <end position="953"/>
    </location>
</feature>
<evidence type="ECO:0000256" key="2">
    <source>
        <dbReference type="ARBA" id="ARBA00009665"/>
    </source>
</evidence>
<evidence type="ECO:0000259" key="9">
    <source>
        <dbReference type="PROSITE" id="PS51382"/>
    </source>
</evidence>
<dbReference type="PANTHER" id="PTHR10783">
    <property type="entry name" value="XENOTROPIC AND POLYTROPIC RETROVIRUS RECEPTOR 1-RELATED"/>
    <property type="match status" value="1"/>
</dbReference>
<sequence>MKFAKELERDCVPEWRIKYLDYKLGKKKLKDVSRAVKAVSQTPRNRQRGNTLIPDPSATAPTYSFLNRSRSGREHGGHEGALDRRSASIRNGSSSLKSKGNGKSPLQARYNLRDPEEQPLREDDEPGFPHMTRYGSIIGSPTAQGMDHKRHHSKDQKPPDLELPDPALDPDHASLKQPYGVPTKSAKAPPFQLPPSASNAFEVGKTKSPHRQASTLPQRYKSIFTPKRVNSMPGTEGARPLVKRMFSLSAKRTSVPTGVPDLPLESYRELDFRQAEFFNFLDLQLEKIETFYKEKEDEATDRLAVLREQLHIMRDRRLDEIVAHQTAKLNKKKTLSEGQSLLFNAPGSSSDSDHKSGIMNASWMKPLDSALEAAKSGRFGKGTKAMKELGTPSALQPKEPVDDRRDYSRRPVLSEVPYRSAKRKLKTALQEYYRGLELLKSYSLLNRTAFRKITKKYDKAVNARPSGRYMTEKVNKAWFVQSEVLDGYIHAVEDLYARYFEQGNHKVAVGKLRIKTARAGDFTDNSFRNGIMVAAGLVFGIEGLVYGLELLQSSDRTLALDTSYLLQTSKINFAFVFEFDTRHHLDWRQLAEWRLALAGLYPVEFRDFFLGDMFCSLTYSMGNIELFFCLYANGWNNPGQCNSTHSRLLGFFAALPGVWRALQCIRRYYDTRNIFPHLVNCGKYIATILFYVTLSIYRIGKTPHHRAAFIVFATINAIYCSIWDVIMDWSLGNPYAKNRFLRDTLGYKKVWMYYVAMVLDPILRFNWIFYAIYPIELQHSAVLSFVVAFSEVFRRGMWSVFRVENEHCTNVGRFRASRDIPLPYELPSVTSSPDISTRPTSHHPSTAGQQDGGPSPSVSALSRVATAARTSGVDLEASRTRSNTGHRRRRGTYSSSAGRPSPGPLGFSRVGTILHNAHAQDFERKRRPEAGPKLSADEDDSDDDEVEVGDESSDDAHDEAQIRQAKAVGESSVEADEAIDSIDTMRAEGDALRLPEGAEHSSPKANLHQE</sequence>
<dbReference type="Pfam" id="PF03124">
    <property type="entry name" value="EXS"/>
    <property type="match status" value="1"/>
</dbReference>
<dbReference type="InterPro" id="IPR004331">
    <property type="entry name" value="SPX_dom"/>
</dbReference>
<dbReference type="OrthoDB" id="9970435at2759"/>